<evidence type="ECO:0000256" key="1">
    <source>
        <dbReference type="SAM" id="Phobius"/>
    </source>
</evidence>
<evidence type="ECO:0000313" key="2">
    <source>
        <dbReference type="EMBL" id="GAA4308306.1"/>
    </source>
</evidence>
<name>A0ABP8FPH3_9BACT</name>
<feature type="transmembrane region" description="Helical" evidence="1">
    <location>
        <begin position="119"/>
        <end position="142"/>
    </location>
</feature>
<keyword evidence="1" id="KW-0472">Membrane</keyword>
<keyword evidence="1" id="KW-1133">Transmembrane helix</keyword>
<feature type="transmembrane region" description="Helical" evidence="1">
    <location>
        <begin position="6"/>
        <end position="25"/>
    </location>
</feature>
<sequence>MMKARLSIFIMYLFMNLLTCTQIQGQAMGAQSQGKAIYQDEDTEEAIASDETDADFSPGLLFFLLLGIGIVLACIGAGIVLTVISLFIVFGLITVGVLSTSVMVGLYHKSLAKGFKTFVVLFSGASGVVICAIALGIINAIAHWWTTLFAIMMGAGLGLVAGLIFGYLAHYTLKRLSTMFMDKLRLRDKVAVENLA</sequence>
<comment type="caution">
    <text evidence="2">The sequence shown here is derived from an EMBL/GenBank/DDBJ whole genome shotgun (WGS) entry which is preliminary data.</text>
</comment>
<feature type="transmembrane region" description="Helical" evidence="1">
    <location>
        <begin position="60"/>
        <end position="81"/>
    </location>
</feature>
<dbReference type="RefSeq" id="WP_345166554.1">
    <property type="nucleotide sequence ID" value="NZ_BAABGX010000002.1"/>
</dbReference>
<reference evidence="3" key="1">
    <citation type="journal article" date="2019" name="Int. J. Syst. Evol. Microbiol.">
        <title>The Global Catalogue of Microorganisms (GCM) 10K type strain sequencing project: providing services to taxonomists for standard genome sequencing and annotation.</title>
        <authorList>
            <consortium name="The Broad Institute Genomics Platform"/>
            <consortium name="The Broad Institute Genome Sequencing Center for Infectious Disease"/>
            <person name="Wu L."/>
            <person name="Ma J."/>
        </authorList>
    </citation>
    <scope>NUCLEOTIDE SEQUENCE [LARGE SCALE GENOMIC DNA]</scope>
    <source>
        <strain evidence="3">JCM 17917</strain>
    </source>
</reference>
<keyword evidence="1" id="KW-0812">Transmembrane</keyword>
<gene>
    <name evidence="2" type="ORF">GCM10023183_24770</name>
</gene>
<protein>
    <submittedName>
        <fullName evidence="2">Uncharacterized protein</fullName>
    </submittedName>
</protein>
<feature type="transmembrane region" description="Helical" evidence="1">
    <location>
        <begin position="148"/>
        <end position="173"/>
    </location>
</feature>
<dbReference type="Proteomes" id="UP001501844">
    <property type="component" value="Unassembled WGS sequence"/>
</dbReference>
<dbReference type="EMBL" id="BAABGX010000002">
    <property type="protein sequence ID" value="GAA4308306.1"/>
    <property type="molecule type" value="Genomic_DNA"/>
</dbReference>
<accession>A0ABP8FPH3</accession>
<feature type="transmembrane region" description="Helical" evidence="1">
    <location>
        <begin position="87"/>
        <end position="107"/>
    </location>
</feature>
<evidence type="ECO:0000313" key="3">
    <source>
        <dbReference type="Proteomes" id="UP001501844"/>
    </source>
</evidence>
<keyword evidence="3" id="KW-1185">Reference proteome</keyword>
<organism evidence="2 3">
    <name type="scientific">Nibribacter koreensis</name>
    <dbReference type="NCBI Taxonomy" id="1084519"/>
    <lineage>
        <taxon>Bacteria</taxon>
        <taxon>Pseudomonadati</taxon>
        <taxon>Bacteroidota</taxon>
        <taxon>Cytophagia</taxon>
        <taxon>Cytophagales</taxon>
        <taxon>Hymenobacteraceae</taxon>
        <taxon>Nibribacter</taxon>
    </lineage>
</organism>
<proteinExistence type="predicted"/>